<feature type="non-terminal residue" evidence="1">
    <location>
        <position position="132"/>
    </location>
</feature>
<dbReference type="InterPro" id="IPR006477">
    <property type="entry name" value="Yir_bir_cir"/>
</dbReference>
<evidence type="ECO:0000313" key="1">
    <source>
        <dbReference type="EMBL" id="SCL85161.1"/>
    </source>
</evidence>
<gene>
    <name evidence="1" type="ORF">PCHCB_000507100</name>
</gene>
<sequence>MNNLCGLINATDNRMNLSFNNSTAVIEFDKILTEYCYAEKDGGKKECFSYEVLVSSIFIKLLNHFKSCNGEGNLEDNKLAQYAILWLCHKLNKNLQNGISNLKDIYDVYIKGKESDIQKIVDVEAYNIYKDL</sequence>
<dbReference type="Pfam" id="PF06022">
    <property type="entry name" value="Cir_Bir_Yir"/>
    <property type="match status" value="1"/>
</dbReference>
<name>A0A1D3L812_PLACU</name>
<evidence type="ECO:0000313" key="2">
    <source>
        <dbReference type="Proteomes" id="UP000195489"/>
    </source>
</evidence>
<dbReference type="EMBL" id="FMIM01000123">
    <property type="protein sequence ID" value="SCL85161.1"/>
    <property type="molecule type" value="Genomic_DNA"/>
</dbReference>
<proteinExistence type="predicted"/>
<dbReference type="Proteomes" id="UP000195489">
    <property type="component" value="Unassembled WGS sequence"/>
</dbReference>
<accession>A0A1D3L812</accession>
<organism evidence="1 2">
    <name type="scientific">Plasmodium chabaudi chabaudi</name>
    <dbReference type="NCBI Taxonomy" id="31271"/>
    <lineage>
        <taxon>Eukaryota</taxon>
        <taxon>Sar</taxon>
        <taxon>Alveolata</taxon>
        <taxon>Apicomplexa</taxon>
        <taxon>Aconoidasida</taxon>
        <taxon>Haemosporida</taxon>
        <taxon>Plasmodiidae</taxon>
        <taxon>Plasmodium</taxon>
        <taxon>Plasmodium (Vinckeia)</taxon>
    </lineage>
</organism>
<reference evidence="1 2" key="1">
    <citation type="submission" date="2016-08" db="EMBL/GenBank/DDBJ databases">
        <authorList>
            <consortium name="Pathogen Informatics"/>
        </authorList>
    </citation>
    <scope>NUCLEOTIDE SEQUENCE [LARGE SCALE GENOMIC DNA]</scope>
    <source>
        <strain evidence="1 2">CB</strain>
    </source>
</reference>
<protein>
    <submittedName>
        <fullName evidence="1">Plasmodium variant antigen protein Cir/Yir/Bir, putative</fullName>
    </submittedName>
</protein>
<dbReference type="AlphaFoldDB" id="A0A1D3L812"/>